<reference evidence="3" key="1">
    <citation type="submission" date="2013-01" db="EMBL/GenBank/DDBJ databases">
        <title>Draft Genome Sequence of a Mulberry Tree, Morus notabilis C.K. Schneid.</title>
        <authorList>
            <person name="He N."/>
            <person name="Zhao S."/>
        </authorList>
    </citation>
    <scope>NUCLEOTIDE SEQUENCE</scope>
</reference>
<accession>W9S1N8</accession>
<dbReference type="EMBL" id="KE345934">
    <property type="protein sequence ID" value="EXC21095.1"/>
    <property type="molecule type" value="Genomic_DNA"/>
</dbReference>
<feature type="compositionally biased region" description="Basic and acidic residues" evidence="1">
    <location>
        <begin position="17"/>
        <end position="42"/>
    </location>
</feature>
<gene>
    <name evidence="2" type="ORF">L484_017106</name>
</gene>
<keyword evidence="3" id="KW-1185">Reference proteome</keyword>
<evidence type="ECO:0000313" key="3">
    <source>
        <dbReference type="Proteomes" id="UP000030645"/>
    </source>
</evidence>
<evidence type="ECO:0000256" key="1">
    <source>
        <dbReference type="SAM" id="MobiDB-lite"/>
    </source>
</evidence>
<protein>
    <submittedName>
        <fullName evidence="2">Uncharacterized protein</fullName>
    </submittedName>
</protein>
<dbReference type="Proteomes" id="UP000030645">
    <property type="component" value="Unassembled WGS sequence"/>
</dbReference>
<feature type="compositionally biased region" description="Basic and acidic residues" evidence="1">
    <location>
        <begin position="52"/>
        <end position="61"/>
    </location>
</feature>
<proteinExistence type="predicted"/>
<dbReference type="AlphaFoldDB" id="W9S1N8"/>
<name>W9S1N8_9ROSA</name>
<evidence type="ECO:0000313" key="2">
    <source>
        <dbReference type="EMBL" id="EXC21095.1"/>
    </source>
</evidence>
<feature type="region of interest" description="Disordered" evidence="1">
    <location>
        <begin position="17"/>
        <end position="100"/>
    </location>
</feature>
<sequence length="100" mass="11207">MRARLIEGKREEKECAKKLYQKEENSNMFEEKRLPKSRKDTPNDGELGPSLRLREETKESAKIGSPRLSPPSFSASGELGFTTPWEESSGIAQFGGATEM</sequence>
<organism evidence="2 3">
    <name type="scientific">Morus notabilis</name>
    <dbReference type="NCBI Taxonomy" id="981085"/>
    <lineage>
        <taxon>Eukaryota</taxon>
        <taxon>Viridiplantae</taxon>
        <taxon>Streptophyta</taxon>
        <taxon>Embryophyta</taxon>
        <taxon>Tracheophyta</taxon>
        <taxon>Spermatophyta</taxon>
        <taxon>Magnoliopsida</taxon>
        <taxon>eudicotyledons</taxon>
        <taxon>Gunneridae</taxon>
        <taxon>Pentapetalae</taxon>
        <taxon>rosids</taxon>
        <taxon>fabids</taxon>
        <taxon>Rosales</taxon>
        <taxon>Moraceae</taxon>
        <taxon>Moreae</taxon>
        <taxon>Morus</taxon>
    </lineage>
</organism>